<dbReference type="EMBL" id="CAMXCT030000326">
    <property type="protein sequence ID" value="CAL4764527.1"/>
    <property type="molecule type" value="Genomic_DNA"/>
</dbReference>
<organism evidence="3">
    <name type="scientific">Cladocopium goreaui</name>
    <dbReference type="NCBI Taxonomy" id="2562237"/>
    <lineage>
        <taxon>Eukaryota</taxon>
        <taxon>Sar</taxon>
        <taxon>Alveolata</taxon>
        <taxon>Dinophyceae</taxon>
        <taxon>Suessiales</taxon>
        <taxon>Symbiodiniaceae</taxon>
        <taxon>Cladocopium</taxon>
    </lineage>
</organism>
<reference evidence="4 5" key="2">
    <citation type="submission" date="2024-05" db="EMBL/GenBank/DDBJ databases">
        <authorList>
            <person name="Chen Y."/>
            <person name="Shah S."/>
            <person name="Dougan E. K."/>
            <person name="Thang M."/>
            <person name="Chan C."/>
        </authorList>
    </citation>
    <scope>NUCLEOTIDE SEQUENCE [LARGE SCALE GENOMIC DNA]</scope>
</reference>
<evidence type="ECO:0000313" key="3">
    <source>
        <dbReference type="EMBL" id="CAI3977215.1"/>
    </source>
</evidence>
<dbReference type="OrthoDB" id="441123at2759"/>
<keyword evidence="1" id="KW-0677">Repeat</keyword>
<dbReference type="PROSITE" id="PS51375">
    <property type="entry name" value="PPR"/>
    <property type="match status" value="1"/>
</dbReference>
<dbReference type="Gene3D" id="1.25.40.10">
    <property type="entry name" value="Tetratricopeptide repeat domain"/>
    <property type="match status" value="2"/>
</dbReference>
<dbReference type="EMBL" id="CAMXCT010000326">
    <property type="protein sequence ID" value="CAI3977215.1"/>
    <property type="molecule type" value="Genomic_DNA"/>
</dbReference>
<sequence>MDSSLAMQTDPGWVKNPRAASSVLKRCSDLSQALQVLQCLQHNRLANAVHLSAAMSSMLWHDAVHLLQAAERMDLRTDQINYGGAINRCAKGHSADQVAAEASSPWLVALGLLGHMLQKSLQSNTILMNAMVTAVASSWSLASHIFSMMQELSIPYSQVSFGAVFSENWARSLNLLQKMSGLQLQLDLISRSALMKFTSWQQSVKINEDTRASGIRPNAQFLSISITAAMGEGYDDNRWSKSLELFASGSSQMLPDSGNYNSLLFASSEWRISSGLLLKMRLAGLEHTPLGCKNYLQTLRNSQSSQRSQLWQVAVATTMLSMNNANLQGDLDAELLLADLSPWPSCLCWLRMRGLDHADFPAVCKSLSQTRNLESSGSSEYWRHALSILLPDADPPGAMGYQAAIAACRHSQHSQLAEGLLQRMQMEKLEPSSISFSTVLGAMAMDSEQWEETLELFERMKNLNIPQTESSYISTLKACNWQDGLMIWQQQQFAHPLTAKFCSNVEVQTLVQRFRHVASCRLASVVKRWFQAMENLDPASVETQQTVVSEIFRSAGDEKSLTLGLLLKAYDVVIAKHGINATDLVGIQIYRSLLHWGRDRDRPVAATAVRQPLAPLDPEPLWDPRPSQGPVQWMRPMVKAVLPEPVVQLEASLMTFQRQPRPETIKTLRKVMDAWIRQVHETREMLLQERHQMKRWRCQRSMDSWKAVIARRRMLKEQQLEVLSQREQQTKADTFQHWKHRRPQAPEAPAAPTPELDVLLASVAFWKRCCRRAMDAWLLVVQWEALATRLQRNSSFQLLSAVFQVWVEQWHEDRKEAALLQRATVFRRKQGQLLGLQSLRWNVILAHRTRAFLEAQSQLEEGLRMRQRRALEVCWSAMSRYVEQRRLMKLYRNWADVHWLRTRLGAAWQVWFAWHQKRGKVVAMRSSAQILASWHWLRVHAAAHPERFVARSSARVPHAPWWHVAAADLLFSQAPFEIHPHHMKVVREEILATFAGELLKKMMQAWIKQARDMQEVFRQAKLRTTRRCVDAWKGAATRCRRLRKLQLQVSHQRSQQMTSQALQHWANRWSNLVQHQQNLREFDVACWHRSCRRAMDAWLLAVRWEAFVTGKRTATSLGLQETIFQAWVVQWRCDRKAAAVQRLSALFPRKRGLRKGIAALRRNVKFHSRESALRKVDESTQQARRRLLEACWAAMLRNLEKCQLMILYLSWADANRIRTRLTNAFHAWLAWRKSRKIVAMSNDSQILASWHWIRRTLDPPRCGFHPRFTHFEDAFARTAAELLFGSIPFEAHPHRKAVREEILATFAGALLKKMMQAWIKQARDMQEVFRQAKLRTTRRCVDAWKGAATRCRRLRKLQLQVSHQRSQQMTSQALQHWAHRWSNLVQHQQNLREFDVACWHRSCRRAMDAWLLARQWEVRVAQQLKSSKLQLQRQIFEAWKTTWKAERKEALLLLQSDRLQRQLRLRRSFRVLLWHAEHRQGQMGWIKRWWILAHLSRRSREVEALQQKAENFANHKNRQLILALLSTWHIFAGARRAACRAGQSVRKRHQQVLLLKWRNSFEAREAARVAKCQQAVNHSLVLRSFAGWAMWYRRNLSIRQFASKVFSRLRRNALTLSIHAWAKVARELAARETRYLLQVNDFQRKHKRQAHLLLIQAWHREAKASADATRTARLRKVFACWRLASQEQRLLQKYLQECATISFQGSQSPKEVSVGPADLERIYREMADYRWNVDAWDLSD</sequence>
<protein>
    <submittedName>
        <fullName evidence="4">Pentacotripeptide-repeat region of PRORP domain-containing protein</fullName>
    </submittedName>
</protein>
<gene>
    <name evidence="3" type="ORF">C1SCF055_LOCUS5370</name>
</gene>
<evidence type="ECO:0000256" key="1">
    <source>
        <dbReference type="ARBA" id="ARBA00022737"/>
    </source>
</evidence>
<dbReference type="Proteomes" id="UP001152797">
    <property type="component" value="Unassembled WGS sequence"/>
</dbReference>
<dbReference type="InterPro" id="IPR011990">
    <property type="entry name" value="TPR-like_helical_dom_sf"/>
</dbReference>
<evidence type="ECO:0000256" key="2">
    <source>
        <dbReference type="PROSITE-ProRule" id="PRU00708"/>
    </source>
</evidence>
<dbReference type="EMBL" id="CAMXCT020000326">
    <property type="protein sequence ID" value="CAL1130590.1"/>
    <property type="molecule type" value="Genomic_DNA"/>
</dbReference>
<evidence type="ECO:0000313" key="5">
    <source>
        <dbReference type="Proteomes" id="UP001152797"/>
    </source>
</evidence>
<reference evidence="3" key="1">
    <citation type="submission" date="2022-10" db="EMBL/GenBank/DDBJ databases">
        <authorList>
            <person name="Chen Y."/>
            <person name="Dougan E. K."/>
            <person name="Chan C."/>
            <person name="Rhodes N."/>
            <person name="Thang M."/>
        </authorList>
    </citation>
    <scope>NUCLEOTIDE SEQUENCE</scope>
</reference>
<accession>A0A9P1BR34</accession>
<comment type="caution">
    <text evidence="3">The sequence shown here is derived from an EMBL/GenBank/DDBJ whole genome shotgun (WGS) entry which is preliminary data.</text>
</comment>
<keyword evidence="5" id="KW-1185">Reference proteome</keyword>
<feature type="repeat" description="PPR" evidence="2">
    <location>
        <begin position="432"/>
        <end position="467"/>
    </location>
</feature>
<evidence type="ECO:0000313" key="4">
    <source>
        <dbReference type="EMBL" id="CAL4764527.1"/>
    </source>
</evidence>
<name>A0A9P1BR34_9DINO</name>
<dbReference type="PANTHER" id="PTHR47936:SF1">
    <property type="entry name" value="PENTATRICOPEPTIDE REPEAT-CONTAINING PROTEIN GUN1, CHLOROPLASTIC"/>
    <property type="match status" value="1"/>
</dbReference>
<proteinExistence type="predicted"/>
<dbReference type="PANTHER" id="PTHR47936">
    <property type="entry name" value="PPR_LONG DOMAIN-CONTAINING PROTEIN"/>
    <property type="match status" value="1"/>
</dbReference>
<dbReference type="InterPro" id="IPR002885">
    <property type="entry name" value="PPR_rpt"/>
</dbReference>